<name>M0CWE6_HALPD</name>
<dbReference type="eggNOG" id="arCOG07770">
    <property type="taxonomic scope" value="Archaea"/>
</dbReference>
<protein>
    <submittedName>
        <fullName evidence="2">Uncharacterized protein</fullName>
    </submittedName>
</protein>
<dbReference type="EMBL" id="AOIV01000042">
    <property type="protein sequence ID" value="ELZ26777.1"/>
    <property type="molecule type" value="Genomic_DNA"/>
</dbReference>
<feature type="transmembrane region" description="Helical" evidence="1">
    <location>
        <begin position="69"/>
        <end position="85"/>
    </location>
</feature>
<evidence type="ECO:0000256" key="1">
    <source>
        <dbReference type="SAM" id="Phobius"/>
    </source>
</evidence>
<keyword evidence="1" id="KW-0812">Transmembrane</keyword>
<accession>M0CWE6</accession>
<evidence type="ECO:0000313" key="2">
    <source>
        <dbReference type="EMBL" id="ELZ26777.1"/>
    </source>
</evidence>
<organism evidence="2 3">
    <name type="scientific">Halogeometricum pallidum JCM 14848</name>
    <dbReference type="NCBI Taxonomy" id="1227487"/>
    <lineage>
        <taxon>Archaea</taxon>
        <taxon>Methanobacteriati</taxon>
        <taxon>Methanobacteriota</taxon>
        <taxon>Stenosarchaea group</taxon>
        <taxon>Halobacteria</taxon>
        <taxon>Halobacteriales</taxon>
        <taxon>Haloferacaceae</taxon>
        <taxon>Halogeometricum</taxon>
    </lineage>
</organism>
<gene>
    <name evidence="2" type="ORF">C474_19090</name>
</gene>
<dbReference type="InParanoid" id="M0CWE6"/>
<keyword evidence="3" id="KW-1185">Reference proteome</keyword>
<dbReference type="Proteomes" id="UP000011513">
    <property type="component" value="Unassembled WGS sequence"/>
</dbReference>
<keyword evidence="1" id="KW-1133">Transmembrane helix</keyword>
<proteinExistence type="predicted"/>
<dbReference type="AlphaFoldDB" id="M0CWE6"/>
<comment type="caution">
    <text evidence="2">The sequence shown here is derived from an EMBL/GenBank/DDBJ whole genome shotgun (WGS) entry which is preliminary data.</text>
</comment>
<evidence type="ECO:0000313" key="3">
    <source>
        <dbReference type="Proteomes" id="UP000011513"/>
    </source>
</evidence>
<keyword evidence="1" id="KW-0472">Membrane</keyword>
<sequence length="131" mass="14977">MSRRFGLFTGVIMALFPAKFLAVMQDLAVENPDDFVERRWLTSYVRMEGLVTVLICLKGERAYSAYMKYLGIVGVTLLFFPRRYVEVGNRVAYEGSSPFEWKTGYLSRLRVCGAFFIFLSLQALKGEDDTS</sequence>
<reference evidence="2 3" key="1">
    <citation type="journal article" date="2014" name="PLoS Genet.">
        <title>Phylogenetically driven sequencing of extremely halophilic archaea reveals strategies for static and dynamic osmo-response.</title>
        <authorList>
            <person name="Becker E.A."/>
            <person name="Seitzer P.M."/>
            <person name="Tritt A."/>
            <person name="Larsen D."/>
            <person name="Krusor M."/>
            <person name="Yao A.I."/>
            <person name="Wu D."/>
            <person name="Madern D."/>
            <person name="Eisen J.A."/>
            <person name="Darling A.E."/>
            <person name="Facciotti M.T."/>
        </authorList>
    </citation>
    <scope>NUCLEOTIDE SEQUENCE [LARGE SCALE GENOMIC DNA]</scope>
    <source>
        <strain evidence="2 3">JCM 14848</strain>
    </source>
</reference>